<evidence type="ECO:0000313" key="3">
    <source>
        <dbReference type="Proteomes" id="UP000193944"/>
    </source>
</evidence>
<gene>
    <name evidence="2" type="ORF">BCR32DRAFT_281389</name>
</gene>
<feature type="chain" id="PRO_5012372600" evidence="1">
    <location>
        <begin position="30"/>
        <end position="57"/>
    </location>
</feature>
<dbReference type="EMBL" id="MCFG01000175">
    <property type="protein sequence ID" value="ORX79441.1"/>
    <property type="molecule type" value="Genomic_DNA"/>
</dbReference>
<keyword evidence="3" id="KW-1185">Reference proteome</keyword>
<comment type="caution">
    <text evidence="2">The sequence shown here is derived from an EMBL/GenBank/DDBJ whole genome shotgun (WGS) entry which is preliminary data.</text>
</comment>
<sequence>MLMPSTLMAFLGLNLLCLLFIIGDQSVMGKGTSYITKSDLAAVNNTCIDMLRTKLSE</sequence>
<evidence type="ECO:0000256" key="1">
    <source>
        <dbReference type="SAM" id="SignalP"/>
    </source>
</evidence>
<protein>
    <submittedName>
        <fullName evidence="2">Uncharacterized protein</fullName>
    </submittedName>
</protein>
<dbReference type="AlphaFoldDB" id="A0A1Y1X0V4"/>
<evidence type="ECO:0000313" key="2">
    <source>
        <dbReference type="EMBL" id="ORX79441.1"/>
    </source>
</evidence>
<keyword evidence="1" id="KW-0732">Signal</keyword>
<proteinExistence type="predicted"/>
<feature type="signal peptide" evidence="1">
    <location>
        <begin position="1"/>
        <end position="29"/>
    </location>
</feature>
<organism evidence="2 3">
    <name type="scientific">Anaeromyces robustus</name>
    <dbReference type="NCBI Taxonomy" id="1754192"/>
    <lineage>
        <taxon>Eukaryota</taxon>
        <taxon>Fungi</taxon>
        <taxon>Fungi incertae sedis</taxon>
        <taxon>Chytridiomycota</taxon>
        <taxon>Chytridiomycota incertae sedis</taxon>
        <taxon>Neocallimastigomycetes</taxon>
        <taxon>Neocallimastigales</taxon>
        <taxon>Neocallimastigaceae</taxon>
        <taxon>Anaeromyces</taxon>
    </lineage>
</organism>
<dbReference type="Proteomes" id="UP000193944">
    <property type="component" value="Unassembled WGS sequence"/>
</dbReference>
<reference evidence="2 3" key="1">
    <citation type="submission" date="2016-08" db="EMBL/GenBank/DDBJ databases">
        <title>A Parts List for Fungal Cellulosomes Revealed by Comparative Genomics.</title>
        <authorList>
            <consortium name="DOE Joint Genome Institute"/>
            <person name="Haitjema C.H."/>
            <person name="Gilmore S.P."/>
            <person name="Henske J.K."/>
            <person name="Solomon K.V."/>
            <person name="De Groot R."/>
            <person name="Kuo A."/>
            <person name="Mondo S.J."/>
            <person name="Salamov A.A."/>
            <person name="Labutti K."/>
            <person name="Zhao Z."/>
            <person name="Chiniquy J."/>
            <person name="Barry K."/>
            <person name="Brewer H.M."/>
            <person name="Purvine S.O."/>
            <person name="Wright A.T."/>
            <person name="Boxma B."/>
            <person name="Van Alen T."/>
            <person name="Hackstein J.H."/>
            <person name="Baker S.E."/>
            <person name="Grigoriev I.V."/>
            <person name="O'Malley M.A."/>
        </authorList>
    </citation>
    <scope>NUCLEOTIDE SEQUENCE [LARGE SCALE GENOMIC DNA]</scope>
    <source>
        <strain evidence="2 3">S4</strain>
    </source>
</reference>
<accession>A0A1Y1X0V4</accession>
<reference evidence="2 3" key="2">
    <citation type="submission" date="2016-08" db="EMBL/GenBank/DDBJ databases">
        <title>Pervasive Adenine N6-methylation of Active Genes in Fungi.</title>
        <authorList>
            <consortium name="DOE Joint Genome Institute"/>
            <person name="Mondo S.J."/>
            <person name="Dannebaum R.O."/>
            <person name="Kuo R.C."/>
            <person name="Labutti K."/>
            <person name="Haridas S."/>
            <person name="Kuo A."/>
            <person name="Salamov A."/>
            <person name="Ahrendt S.R."/>
            <person name="Lipzen A."/>
            <person name="Sullivan W."/>
            <person name="Andreopoulos W.B."/>
            <person name="Clum A."/>
            <person name="Lindquist E."/>
            <person name="Daum C."/>
            <person name="Ramamoorthy G.K."/>
            <person name="Gryganskyi A."/>
            <person name="Culley D."/>
            <person name="Magnuson J.K."/>
            <person name="James T.Y."/>
            <person name="O'Malley M.A."/>
            <person name="Stajich J.E."/>
            <person name="Spatafora J.W."/>
            <person name="Visel A."/>
            <person name="Grigoriev I.V."/>
        </authorList>
    </citation>
    <scope>NUCLEOTIDE SEQUENCE [LARGE SCALE GENOMIC DNA]</scope>
    <source>
        <strain evidence="2 3">S4</strain>
    </source>
</reference>
<name>A0A1Y1X0V4_9FUNG</name>